<evidence type="ECO:0000313" key="13">
    <source>
        <dbReference type="EMBL" id="QNH53996.1"/>
    </source>
</evidence>
<evidence type="ECO:0000256" key="1">
    <source>
        <dbReference type="ARBA" id="ARBA00002324"/>
    </source>
</evidence>
<dbReference type="SUPFAM" id="SSF52374">
    <property type="entry name" value="Nucleotidylyl transferase"/>
    <property type="match status" value="1"/>
</dbReference>
<dbReference type="InterPro" id="IPR005248">
    <property type="entry name" value="NadD/NMNAT"/>
</dbReference>
<dbReference type="Pfam" id="PF01467">
    <property type="entry name" value="CTP_transf_like"/>
    <property type="match status" value="1"/>
</dbReference>
<dbReference type="NCBIfam" id="TIGR00482">
    <property type="entry name" value="nicotinate (nicotinamide) nucleotide adenylyltransferase"/>
    <property type="match status" value="1"/>
</dbReference>
<keyword evidence="7 11" id="KW-0547">Nucleotide-binding</keyword>
<dbReference type="NCBIfam" id="TIGR00125">
    <property type="entry name" value="cyt_tran_rel"/>
    <property type="match status" value="1"/>
</dbReference>
<accession>A0A7G7VIQ3</accession>
<organism evidence="13 14">
    <name type="scientific">Selenomonas timonae</name>
    <dbReference type="NCBI Taxonomy" id="2754044"/>
    <lineage>
        <taxon>Bacteria</taxon>
        <taxon>Bacillati</taxon>
        <taxon>Bacillota</taxon>
        <taxon>Negativicutes</taxon>
        <taxon>Selenomonadales</taxon>
        <taxon>Selenomonadaceae</taxon>
        <taxon>Selenomonas</taxon>
    </lineage>
</organism>
<feature type="domain" description="Cytidyltransferase-like" evidence="12">
    <location>
        <begin position="7"/>
        <end position="174"/>
    </location>
</feature>
<keyword evidence="6 11" id="KW-0548">Nucleotidyltransferase</keyword>
<gene>
    <name evidence="11" type="primary">nadD</name>
    <name evidence="13" type="ORF">H1B31_09045</name>
</gene>
<dbReference type="PANTHER" id="PTHR39321">
    <property type="entry name" value="NICOTINATE-NUCLEOTIDE ADENYLYLTRANSFERASE-RELATED"/>
    <property type="match status" value="1"/>
</dbReference>
<dbReference type="RefSeq" id="WP_037345795.1">
    <property type="nucleotide sequence ID" value="NZ_CP060204.1"/>
</dbReference>
<dbReference type="InterPro" id="IPR004821">
    <property type="entry name" value="Cyt_trans-like"/>
</dbReference>
<comment type="pathway">
    <text evidence="2 11">Cofactor biosynthesis; NAD(+) biosynthesis; deamido-NAD(+) from nicotinate D-ribonucleotide: step 1/1.</text>
</comment>
<dbReference type="EC" id="2.7.7.18" evidence="11"/>
<evidence type="ECO:0000256" key="2">
    <source>
        <dbReference type="ARBA" id="ARBA00005019"/>
    </source>
</evidence>
<comment type="function">
    <text evidence="1 11">Catalyzes the reversible adenylation of nicotinate mononucleotide (NaMN) to nicotinic acid adenine dinucleotide (NaAD).</text>
</comment>
<dbReference type="CDD" id="cd02165">
    <property type="entry name" value="NMNAT"/>
    <property type="match status" value="1"/>
</dbReference>
<dbReference type="InterPro" id="IPR014729">
    <property type="entry name" value="Rossmann-like_a/b/a_fold"/>
</dbReference>
<keyword evidence="8 11" id="KW-0067">ATP-binding</keyword>
<sequence>MKRRIGIMGGTFDPIHMGHLITAEMVRADAHLDEILFIPSARPPHKDGARAASAEDRLIMTEYAVAENPYFSVSDVELRRDGPSYTVDTIAQLRADLGDAELFFITGADAMNDLYLWHEPEQLLRSCRFIVATRQGVPLDEVLIAEKFTVEDRSHIEVLPTPHLEISSTVIRARIRAGLSIRHLVPRVVEEYIEKRGLYREYDKEL</sequence>
<evidence type="ECO:0000256" key="8">
    <source>
        <dbReference type="ARBA" id="ARBA00022840"/>
    </source>
</evidence>
<keyword evidence="5 11" id="KW-0808">Transferase</keyword>
<dbReference type="EMBL" id="CP060204">
    <property type="protein sequence ID" value="QNH53996.1"/>
    <property type="molecule type" value="Genomic_DNA"/>
</dbReference>
<proteinExistence type="inferred from homology"/>
<evidence type="ECO:0000313" key="14">
    <source>
        <dbReference type="Proteomes" id="UP000515480"/>
    </source>
</evidence>
<keyword evidence="9 11" id="KW-0520">NAD</keyword>
<evidence type="ECO:0000256" key="10">
    <source>
        <dbReference type="ARBA" id="ARBA00048721"/>
    </source>
</evidence>
<reference evidence="13 14" key="1">
    <citation type="submission" date="2020-07" db="EMBL/GenBank/DDBJ databases">
        <title>Complete genome and description of Selenomonas timonensis sp. nov., a new bacterium isolated from a gingivitis subject.</title>
        <authorList>
            <person name="Antezack A."/>
        </authorList>
    </citation>
    <scope>NUCLEOTIDE SEQUENCE [LARGE SCALE GENOMIC DNA]</scope>
    <source>
        <strain evidence="13 14">Marseille-Q3039</strain>
    </source>
</reference>
<evidence type="ECO:0000256" key="11">
    <source>
        <dbReference type="HAMAP-Rule" id="MF_00244"/>
    </source>
</evidence>
<dbReference type="GO" id="GO:0004515">
    <property type="term" value="F:nicotinate-nucleotide adenylyltransferase activity"/>
    <property type="evidence" value="ECO:0007669"/>
    <property type="project" value="UniProtKB-UniRule"/>
</dbReference>
<evidence type="ECO:0000259" key="12">
    <source>
        <dbReference type="Pfam" id="PF01467"/>
    </source>
</evidence>
<evidence type="ECO:0000256" key="3">
    <source>
        <dbReference type="ARBA" id="ARBA00009014"/>
    </source>
</evidence>
<evidence type="ECO:0000256" key="5">
    <source>
        <dbReference type="ARBA" id="ARBA00022679"/>
    </source>
</evidence>
<dbReference type="Proteomes" id="UP000515480">
    <property type="component" value="Chromosome"/>
</dbReference>
<comment type="similarity">
    <text evidence="3 11">Belongs to the NadD family.</text>
</comment>
<dbReference type="UniPathway" id="UPA00253">
    <property type="reaction ID" value="UER00332"/>
</dbReference>
<evidence type="ECO:0000256" key="7">
    <source>
        <dbReference type="ARBA" id="ARBA00022741"/>
    </source>
</evidence>
<dbReference type="GO" id="GO:0005524">
    <property type="term" value="F:ATP binding"/>
    <property type="evidence" value="ECO:0007669"/>
    <property type="project" value="UniProtKB-KW"/>
</dbReference>
<dbReference type="AlphaFoldDB" id="A0A7G7VIQ3"/>
<dbReference type="Gene3D" id="3.40.50.620">
    <property type="entry name" value="HUPs"/>
    <property type="match status" value="1"/>
</dbReference>
<name>A0A7G7VIQ3_9FIRM</name>
<keyword evidence="14" id="KW-1185">Reference proteome</keyword>
<protein>
    <recommendedName>
        <fullName evidence="11">Probable nicotinate-nucleotide adenylyltransferase</fullName>
        <ecNumber evidence="11">2.7.7.18</ecNumber>
    </recommendedName>
    <alternativeName>
        <fullName evidence="11">Deamido-NAD(+) diphosphorylase</fullName>
    </alternativeName>
    <alternativeName>
        <fullName evidence="11">Deamido-NAD(+) pyrophosphorylase</fullName>
    </alternativeName>
    <alternativeName>
        <fullName evidence="11">Nicotinate mononucleotide adenylyltransferase</fullName>
        <shortName evidence="11">NaMN adenylyltransferase</shortName>
    </alternativeName>
</protein>
<dbReference type="HAMAP" id="MF_00244">
    <property type="entry name" value="NaMN_adenylyltr"/>
    <property type="match status" value="1"/>
</dbReference>
<dbReference type="GO" id="GO:0009435">
    <property type="term" value="P:NAD+ biosynthetic process"/>
    <property type="evidence" value="ECO:0007669"/>
    <property type="project" value="UniProtKB-UniRule"/>
</dbReference>
<comment type="catalytic activity">
    <reaction evidence="10 11">
        <text>nicotinate beta-D-ribonucleotide + ATP + H(+) = deamido-NAD(+) + diphosphate</text>
        <dbReference type="Rhea" id="RHEA:22860"/>
        <dbReference type="ChEBI" id="CHEBI:15378"/>
        <dbReference type="ChEBI" id="CHEBI:30616"/>
        <dbReference type="ChEBI" id="CHEBI:33019"/>
        <dbReference type="ChEBI" id="CHEBI:57502"/>
        <dbReference type="ChEBI" id="CHEBI:58437"/>
        <dbReference type="EC" id="2.7.7.18"/>
    </reaction>
</comment>
<dbReference type="FunFam" id="3.40.50.620:FF:000039">
    <property type="entry name" value="Probable nicotinate-nucleotide adenylyltransferase"/>
    <property type="match status" value="1"/>
</dbReference>
<dbReference type="NCBIfam" id="NF000840">
    <property type="entry name" value="PRK00071.1-3"/>
    <property type="match status" value="1"/>
</dbReference>
<evidence type="ECO:0000256" key="6">
    <source>
        <dbReference type="ARBA" id="ARBA00022695"/>
    </source>
</evidence>
<dbReference type="PANTHER" id="PTHR39321:SF3">
    <property type="entry name" value="PHOSPHOPANTETHEINE ADENYLYLTRANSFERASE"/>
    <property type="match status" value="1"/>
</dbReference>
<keyword evidence="4 11" id="KW-0662">Pyridine nucleotide biosynthesis</keyword>
<evidence type="ECO:0000256" key="9">
    <source>
        <dbReference type="ARBA" id="ARBA00023027"/>
    </source>
</evidence>
<dbReference type="KEGG" id="stim:H1B31_09045"/>
<evidence type="ECO:0000256" key="4">
    <source>
        <dbReference type="ARBA" id="ARBA00022642"/>
    </source>
</evidence>